<reference evidence="15 16" key="2">
    <citation type="submission" date="2018-10" db="EMBL/GenBank/DDBJ databases">
        <authorList>
            <consortium name="Pathogen Informatics"/>
        </authorList>
    </citation>
    <scope>NUCLEOTIDE SEQUENCE [LARGE SCALE GENOMIC DNA]</scope>
</reference>
<keyword evidence="11" id="KW-0325">Glycoprotein</keyword>
<dbReference type="GO" id="GO:0008417">
    <property type="term" value="F:fucosyltransferase activity"/>
    <property type="evidence" value="ECO:0007669"/>
    <property type="project" value="InterPro"/>
</dbReference>
<evidence type="ECO:0000256" key="4">
    <source>
        <dbReference type="ARBA" id="ARBA00022676"/>
    </source>
</evidence>
<feature type="transmembrane region" description="Helical" evidence="12">
    <location>
        <begin position="50"/>
        <end position="68"/>
    </location>
</feature>
<name>A0A0N4V2I6_ENTVE</name>
<dbReference type="Pfam" id="PF17039">
    <property type="entry name" value="Glyco_tran_10_N"/>
    <property type="match status" value="1"/>
</dbReference>
<evidence type="ECO:0000256" key="11">
    <source>
        <dbReference type="ARBA" id="ARBA00023180"/>
    </source>
</evidence>
<proteinExistence type="inferred from homology"/>
<dbReference type="FunFam" id="3.40.50.11660:FF:000002">
    <property type="entry name" value="Alpha-(1,3)-fucosyltransferase"/>
    <property type="match status" value="1"/>
</dbReference>
<evidence type="ECO:0000259" key="13">
    <source>
        <dbReference type="Pfam" id="PF00852"/>
    </source>
</evidence>
<dbReference type="EC" id="2.4.1.-" evidence="12"/>
<feature type="domain" description="Fucosyltransferase C-terminal" evidence="13">
    <location>
        <begin position="233"/>
        <end position="403"/>
    </location>
</feature>
<evidence type="ECO:0000256" key="1">
    <source>
        <dbReference type="ARBA" id="ARBA00004447"/>
    </source>
</evidence>
<dbReference type="AlphaFoldDB" id="A0A0N4V2I6"/>
<keyword evidence="9 12" id="KW-0333">Golgi apparatus</keyword>
<reference evidence="17" key="1">
    <citation type="submission" date="2016-04" db="UniProtKB">
        <authorList>
            <consortium name="WormBaseParasite"/>
        </authorList>
    </citation>
    <scope>IDENTIFICATION</scope>
</reference>
<keyword evidence="7" id="KW-0735">Signal-anchor</keyword>
<organism evidence="17">
    <name type="scientific">Enterobius vermicularis</name>
    <name type="common">Human pinworm</name>
    <dbReference type="NCBI Taxonomy" id="51028"/>
    <lineage>
        <taxon>Eukaryota</taxon>
        <taxon>Metazoa</taxon>
        <taxon>Ecdysozoa</taxon>
        <taxon>Nematoda</taxon>
        <taxon>Chromadorea</taxon>
        <taxon>Rhabditida</taxon>
        <taxon>Spirurina</taxon>
        <taxon>Oxyuridomorpha</taxon>
        <taxon>Oxyuroidea</taxon>
        <taxon>Oxyuridae</taxon>
        <taxon>Enterobius</taxon>
    </lineage>
</organism>
<dbReference type="InterPro" id="IPR055270">
    <property type="entry name" value="Glyco_tran_10_C"/>
</dbReference>
<keyword evidence="8 12" id="KW-1133">Transmembrane helix</keyword>
<dbReference type="EMBL" id="UXUI01007715">
    <property type="protein sequence ID" value="VDD88976.1"/>
    <property type="molecule type" value="Genomic_DNA"/>
</dbReference>
<evidence type="ECO:0000256" key="2">
    <source>
        <dbReference type="ARBA" id="ARBA00004922"/>
    </source>
</evidence>
<evidence type="ECO:0000256" key="7">
    <source>
        <dbReference type="ARBA" id="ARBA00022968"/>
    </source>
</evidence>
<evidence type="ECO:0000256" key="5">
    <source>
        <dbReference type="ARBA" id="ARBA00022679"/>
    </source>
</evidence>
<gene>
    <name evidence="15" type="ORF">EVEC_LOCUS3918</name>
</gene>
<accession>A0A0N4V2I6</accession>
<dbReference type="Proteomes" id="UP000274131">
    <property type="component" value="Unassembled WGS sequence"/>
</dbReference>
<comment type="similarity">
    <text evidence="3 12">Belongs to the glycosyltransferase 10 family.</text>
</comment>
<feature type="domain" description="Fucosyltransferase N-terminal" evidence="14">
    <location>
        <begin position="102"/>
        <end position="206"/>
    </location>
</feature>
<dbReference type="InterPro" id="IPR031481">
    <property type="entry name" value="Glyco_tran_10_N"/>
</dbReference>
<keyword evidence="4 12" id="KW-0328">Glycosyltransferase</keyword>
<keyword evidence="6 12" id="KW-0812">Transmembrane</keyword>
<keyword evidence="10 12" id="KW-0472">Membrane</keyword>
<dbReference type="Pfam" id="PF00852">
    <property type="entry name" value="Glyco_transf_10"/>
    <property type="match status" value="1"/>
</dbReference>
<dbReference type="UniPathway" id="UPA00378"/>
<dbReference type="PANTHER" id="PTHR48438">
    <property type="entry name" value="ALPHA-(1,3)-FUCOSYLTRANSFERASE C-RELATED"/>
    <property type="match status" value="1"/>
</dbReference>
<evidence type="ECO:0000259" key="14">
    <source>
        <dbReference type="Pfam" id="PF17039"/>
    </source>
</evidence>
<keyword evidence="5 12" id="KW-0808">Transferase</keyword>
<dbReference type="GO" id="GO:0032580">
    <property type="term" value="C:Golgi cisterna membrane"/>
    <property type="evidence" value="ECO:0007669"/>
    <property type="project" value="UniProtKB-SubCell"/>
</dbReference>
<comment type="pathway">
    <text evidence="2">Protein modification; protein glycosylation.</text>
</comment>
<evidence type="ECO:0000313" key="17">
    <source>
        <dbReference type="WBParaSite" id="EVEC_0000421001-mRNA-1"/>
    </source>
</evidence>
<evidence type="ECO:0000313" key="16">
    <source>
        <dbReference type="Proteomes" id="UP000274131"/>
    </source>
</evidence>
<evidence type="ECO:0000256" key="6">
    <source>
        <dbReference type="ARBA" id="ARBA00022692"/>
    </source>
</evidence>
<dbReference type="OrthoDB" id="5912041at2759"/>
<dbReference type="InterPro" id="IPR001503">
    <property type="entry name" value="Glyco_trans_10"/>
</dbReference>
<dbReference type="WBParaSite" id="EVEC_0000421001-mRNA-1">
    <property type="protein sequence ID" value="EVEC_0000421001-mRNA-1"/>
    <property type="gene ID" value="EVEC_0000421001"/>
</dbReference>
<dbReference type="SUPFAM" id="SSF53756">
    <property type="entry name" value="UDP-Glycosyltransferase/glycogen phosphorylase"/>
    <property type="match status" value="1"/>
</dbReference>
<dbReference type="Gene3D" id="3.40.50.11660">
    <property type="entry name" value="Glycosyl transferase family 10, C-terminal domain"/>
    <property type="match status" value="1"/>
</dbReference>
<evidence type="ECO:0000256" key="9">
    <source>
        <dbReference type="ARBA" id="ARBA00023034"/>
    </source>
</evidence>
<evidence type="ECO:0000256" key="8">
    <source>
        <dbReference type="ARBA" id="ARBA00022989"/>
    </source>
</evidence>
<evidence type="ECO:0000256" key="3">
    <source>
        <dbReference type="ARBA" id="ARBA00008919"/>
    </source>
</evidence>
<dbReference type="STRING" id="51028.A0A0N4V2I6"/>
<keyword evidence="16" id="KW-1185">Reference proteome</keyword>
<evidence type="ECO:0000256" key="12">
    <source>
        <dbReference type="RuleBase" id="RU003832"/>
    </source>
</evidence>
<dbReference type="PANTHER" id="PTHR48438:SF1">
    <property type="entry name" value="ALPHA-(1,3)-FUCOSYLTRANSFERASE C-RELATED"/>
    <property type="match status" value="1"/>
</dbReference>
<sequence length="425" mass="50580">MRLLHNRNYFPLQTSPDDDEYEKLENSTKRIIRQRYWHQKRNFQLGIMRIAFWFTVALCVSGILYTWFERWNPNPETICDLSDFNNTVQMRKFISQGLYLTPKILVWNGFFSSNLKDRLDRDMLDCRELCYITDRRQCINTFDAVVFHIRNLDLSDLPHQRFPKQFYVFYSLESPPNSGSAAGRIQSKFFNLTMTYKRDSDVWTPYDSFEEITNATQTEVMNSWDKVRSLVLSKTKSVLVLRSNCRSKSNREVIIEKLKKYIAISDYGKCSGRECDDNCEMKQIRQHRFYLAFENSICKEYVTEKAFRMKKLIVPVVLKRSIVANILPNGSYIAVDDFQSVQSLGRYLKKLEGDEEAYLRYFQWTKRFEVSRMSKDISAGCSLCRFLYHVGKKTKLVRDIRKWWFSDDACDSNFVNHYLERITKE</sequence>
<evidence type="ECO:0000256" key="10">
    <source>
        <dbReference type="ARBA" id="ARBA00023136"/>
    </source>
</evidence>
<dbReference type="InterPro" id="IPR038577">
    <property type="entry name" value="GT10-like_C_sf"/>
</dbReference>
<comment type="subcellular location">
    <subcellularLocation>
        <location evidence="1 12">Golgi apparatus</location>
        <location evidence="1 12">Golgi stack membrane</location>
        <topology evidence="1 12">Single-pass type II membrane protein</topology>
    </subcellularLocation>
</comment>
<protein>
    <recommendedName>
        <fullName evidence="12">Fucosyltransferase</fullName>
        <ecNumber evidence="12">2.4.1.-</ecNumber>
    </recommendedName>
</protein>
<evidence type="ECO:0000313" key="15">
    <source>
        <dbReference type="EMBL" id="VDD88976.1"/>
    </source>
</evidence>